<evidence type="ECO:0000313" key="2">
    <source>
        <dbReference type="Proteomes" id="UP001060085"/>
    </source>
</evidence>
<name>A0ACC0BHY1_CATRO</name>
<organism evidence="1 2">
    <name type="scientific">Catharanthus roseus</name>
    <name type="common">Madagascar periwinkle</name>
    <name type="synonym">Vinca rosea</name>
    <dbReference type="NCBI Taxonomy" id="4058"/>
    <lineage>
        <taxon>Eukaryota</taxon>
        <taxon>Viridiplantae</taxon>
        <taxon>Streptophyta</taxon>
        <taxon>Embryophyta</taxon>
        <taxon>Tracheophyta</taxon>
        <taxon>Spermatophyta</taxon>
        <taxon>Magnoliopsida</taxon>
        <taxon>eudicotyledons</taxon>
        <taxon>Gunneridae</taxon>
        <taxon>Pentapetalae</taxon>
        <taxon>asterids</taxon>
        <taxon>lamiids</taxon>
        <taxon>Gentianales</taxon>
        <taxon>Apocynaceae</taxon>
        <taxon>Rauvolfioideae</taxon>
        <taxon>Vinceae</taxon>
        <taxon>Catharanthinae</taxon>
        <taxon>Catharanthus</taxon>
    </lineage>
</organism>
<gene>
    <name evidence="1" type="ORF">M9H77_12606</name>
</gene>
<evidence type="ECO:0000313" key="1">
    <source>
        <dbReference type="EMBL" id="KAI5672242.1"/>
    </source>
</evidence>
<dbReference type="EMBL" id="CM044703">
    <property type="protein sequence ID" value="KAI5672242.1"/>
    <property type="molecule type" value="Genomic_DNA"/>
</dbReference>
<protein>
    <submittedName>
        <fullName evidence="1">Uncharacterized protein</fullName>
    </submittedName>
</protein>
<dbReference type="Proteomes" id="UP001060085">
    <property type="component" value="Linkage Group LG03"/>
</dbReference>
<comment type="caution">
    <text evidence="1">The sequence shown here is derived from an EMBL/GenBank/DDBJ whole genome shotgun (WGS) entry which is preliminary data.</text>
</comment>
<proteinExistence type="predicted"/>
<accession>A0ACC0BHY1</accession>
<reference evidence="2" key="1">
    <citation type="journal article" date="2023" name="Nat. Plants">
        <title>Single-cell RNA sequencing provides a high-resolution roadmap for understanding the multicellular compartmentation of specialized metabolism.</title>
        <authorList>
            <person name="Sun S."/>
            <person name="Shen X."/>
            <person name="Li Y."/>
            <person name="Li Y."/>
            <person name="Wang S."/>
            <person name="Li R."/>
            <person name="Zhang H."/>
            <person name="Shen G."/>
            <person name="Guo B."/>
            <person name="Wei J."/>
            <person name="Xu J."/>
            <person name="St-Pierre B."/>
            <person name="Chen S."/>
            <person name="Sun C."/>
        </authorList>
    </citation>
    <scope>NUCLEOTIDE SEQUENCE [LARGE SCALE GENOMIC DNA]</scope>
</reference>
<keyword evidence="2" id="KW-1185">Reference proteome</keyword>
<sequence length="163" mass="18019">MVVGEVNGSGKEALTAIVEPESHFNVVSVLPQPIFQKESSSFLSVLFSNAMVGMIEKRVAERKKKGEEKKDREERRRTSRPASSASLVVGYGEIAEIKITLEYSELNEKDTNKSNPIIAQLCYNVSHLALKVKGSTRFFTVVRIGMVSDHGIAGWIYLIISSS</sequence>